<feature type="binding site" evidence="5">
    <location>
        <position position="262"/>
    </location>
    <ligand>
        <name>S-adenosyl-L-methionine</name>
        <dbReference type="ChEBI" id="CHEBI:59789"/>
    </ligand>
</feature>
<dbReference type="CDD" id="cd02440">
    <property type="entry name" value="AdoMet_MTases"/>
    <property type="match status" value="1"/>
</dbReference>
<comment type="caution">
    <text evidence="7">The sequence shown here is derived from an EMBL/GenBank/DDBJ whole genome shotgun (WGS) entry which is preliminary data.</text>
</comment>
<sequence length="430" mass="48674">MSVTGFRHSIKVPRFYKSAAKILVDVKNGGNIKTLIKDVDHPNKRGIMALVLKTLQHSSVIDKLFEQTEILTKEQNINPDLASVLATELIWGKRCLEGESKPVLTVLKYQEKFLQTLSADGLDVEDPNESIWRPRYVRVNTLKQPVEAVVNYFTKRAWKLLDTPDTYPAYLDFIKNNLKEDYFAHDFHFKEMLLFPKGTVFAKNKFFQNGSILLQDKSSCLATQILNPPPGSTVLDMCAAPGMKTSHLAAIMQNQGTIYAVDHDKVRYKTLLETVKRSNLKCVKPVQADVLRFHQRKAAEVEYILLDPSCSGTGMLSRLEYEKAETSEKRLNKLSNLQGKLLRHALTNFPSAKRVVYSTCSINAQENEAVVEEALTHASDFRLVDCSQIFKGWFNFGLSEYSCGPKCLRSVPEKDCTNGFFIAAFERIFG</sequence>
<evidence type="ECO:0000313" key="7">
    <source>
        <dbReference type="EMBL" id="KAK7603356.1"/>
    </source>
</evidence>
<feature type="binding site" evidence="5">
    <location>
        <position position="307"/>
    </location>
    <ligand>
        <name>S-adenosyl-L-methionine</name>
        <dbReference type="ChEBI" id="CHEBI:59789"/>
    </ligand>
</feature>
<evidence type="ECO:0000256" key="4">
    <source>
        <dbReference type="ARBA" id="ARBA00022884"/>
    </source>
</evidence>
<reference evidence="7 8" key="1">
    <citation type="submission" date="2024-03" db="EMBL/GenBank/DDBJ databases">
        <title>Adaptation during the transition from Ophiocordyceps entomopathogen to insect associate is accompanied by gene loss and intensified selection.</title>
        <authorList>
            <person name="Ward C.M."/>
            <person name="Onetto C.A."/>
            <person name="Borneman A.R."/>
        </authorList>
    </citation>
    <scope>NUCLEOTIDE SEQUENCE [LARGE SCALE GENOMIC DNA]</scope>
    <source>
        <strain evidence="7">AWRI1</strain>
        <tissue evidence="7">Single Adult Female</tissue>
    </source>
</reference>
<dbReference type="GO" id="GO:0070475">
    <property type="term" value="P:rRNA base methylation"/>
    <property type="evidence" value="ECO:0007669"/>
    <property type="project" value="TreeGrafter"/>
</dbReference>
<proteinExistence type="inferred from homology"/>
<evidence type="ECO:0000256" key="2">
    <source>
        <dbReference type="ARBA" id="ARBA00022679"/>
    </source>
</evidence>
<comment type="caution">
    <text evidence="5">Lacks conserved residue(s) required for the propagation of feature annotation.</text>
</comment>
<dbReference type="PROSITE" id="PS51686">
    <property type="entry name" value="SAM_MT_RSMB_NOP"/>
    <property type="match status" value="1"/>
</dbReference>
<dbReference type="SUPFAM" id="SSF53335">
    <property type="entry name" value="S-adenosyl-L-methionine-dependent methyltransferases"/>
    <property type="match status" value="1"/>
</dbReference>
<dbReference type="InterPro" id="IPR023267">
    <property type="entry name" value="RCMT"/>
</dbReference>
<dbReference type="PANTHER" id="PTHR22807">
    <property type="entry name" value="NOP2 YEAST -RELATED NOL1/NOP2/FMU SUN DOMAIN-CONTAINING"/>
    <property type="match status" value="1"/>
</dbReference>
<comment type="similarity">
    <text evidence="5">Belongs to the class I-like SAM-binding methyltransferase superfamily. RsmB/NOP family.</text>
</comment>
<dbReference type="InterPro" id="IPR048889">
    <property type="entry name" value="NSUN5_RCM1_N"/>
</dbReference>
<evidence type="ECO:0000256" key="1">
    <source>
        <dbReference type="ARBA" id="ARBA00022603"/>
    </source>
</evidence>
<dbReference type="InterPro" id="IPR049561">
    <property type="entry name" value="NSUN5_7_fdxn-like"/>
</dbReference>
<keyword evidence="8" id="KW-1185">Reference proteome</keyword>
<dbReference type="EMBL" id="JBBCAQ010000006">
    <property type="protein sequence ID" value="KAK7603356.1"/>
    <property type="molecule type" value="Genomic_DNA"/>
</dbReference>
<protein>
    <recommendedName>
        <fullName evidence="6">SAM-dependent MTase RsmB/NOP-type domain-containing protein</fullName>
    </recommendedName>
</protein>
<dbReference type="InterPro" id="IPR029063">
    <property type="entry name" value="SAM-dependent_MTases_sf"/>
</dbReference>
<dbReference type="GO" id="GO:0005730">
    <property type="term" value="C:nucleolus"/>
    <property type="evidence" value="ECO:0007669"/>
    <property type="project" value="TreeGrafter"/>
</dbReference>
<dbReference type="InterPro" id="IPR049560">
    <property type="entry name" value="MeTrfase_RsmB-F_NOP2_cat"/>
</dbReference>
<evidence type="ECO:0000313" key="8">
    <source>
        <dbReference type="Proteomes" id="UP001367676"/>
    </source>
</evidence>
<dbReference type="AlphaFoldDB" id="A0AAN9TSD0"/>
<dbReference type="Pfam" id="PF01189">
    <property type="entry name" value="Methyltr_RsmB-F"/>
    <property type="match status" value="1"/>
</dbReference>
<dbReference type="Pfam" id="PF21148">
    <property type="entry name" value="NSUN5_fdxn-like"/>
    <property type="match status" value="1"/>
</dbReference>
<dbReference type="Gene3D" id="3.30.70.1170">
    <property type="entry name" value="Sun protein, domain 3"/>
    <property type="match status" value="1"/>
</dbReference>
<feature type="binding site" evidence="5">
    <location>
        <position position="289"/>
    </location>
    <ligand>
        <name>S-adenosyl-L-methionine</name>
        <dbReference type="ChEBI" id="CHEBI:59789"/>
    </ligand>
</feature>
<keyword evidence="2 5" id="KW-0808">Transferase</keyword>
<dbReference type="InterPro" id="IPR001678">
    <property type="entry name" value="MeTrfase_RsmB-F_NOP2_dom"/>
</dbReference>
<evidence type="ECO:0000259" key="6">
    <source>
        <dbReference type="PROSITE" id="PS51686"/>
    </source>
</evidence>
<gene>
    <name evidence="7" type="ORF">V9T40_003355</name>
</gene>
<keyword evidence="3 5" id="KW-0949">S-adenosyl-L-methionine</keyword>
<feature type="active site" description="Nucleophile" evidence="5">
    <location>
        <position position="360"/>
    </location>
</feature>
<dbReference type="PANTHER" id="PTHR22807:SF4">
    <property type="entry name" value="28S RRNA (CYTOSINE-C(5))-METHYLTRANSFERASE"/>
    <property type="match status" value="1"/>
</dbReference>
<dbReference type="GO" id="GO:0003723">
    <property type="term" value="F:RNA binding"/>
    <property type="evidence" value="ECO:0007669"/>
    <property type="project" value="UniProtKB-UniRule"/>
</dbReference>
<dbReference type="Gene3D" id="3.40.50.150">
    <property type="entry name" value="Vaccinia Virus protein VP39"/>
    <property type="match status" value="1"/>
</dbReference>
<organism evidence="7 8">
    <name type="scientific">Parthenolecanium corni</name>
    <dbReference type="NCBI Taxonomy" id="536013"/>
    <lineage>
        <taxon>Eukaryota</taxon>
        <taxon>Metazoa</taxon>
        <taxon>Ecdysozoa</taxon>
        <taxon>Arthropoda</taxon>
        <taxon>Hexapoda</taxon>
        <taxon>Insecta</taxon>
        <taxon>Pterygota</taxon>
        <taxon>Neoptera</taxon>
        <taxon>Paraneoptera</taxon>
        <taxon>Hemiptera</taxon>
        <taxon>Sternorrhyncha</taxon>
        <taxon>Coccoidea</taxon>
        <taxon>Coccidae</taxon>
        <taxon>Parthenolecanium</taxon>
    </lineage>
</organism>
<dbReference type="Pfam" id="PF21153">
    <property type="entry name" value="NSUN5_N"/>
    <property type="match status" value="1"/>
</dbReference>
<evidence type="ECO:0000256" key="5">
    <source>
        <dbReference type="PROSITE-ProRule" id="PRU01023"/>
    </source>
</evidence>
<dbReference type="GO" id="GO:0008173">
    <property type="term" value="F:RNA methyltransferase activity"/>
    <property type="evidence" value="ECO:0007669"/>
    <property type="project" value="InterPro"/>
</dbReference>
<evidence type="ECO:0000256" key="3">
    <source>
        <dbReference type="ARBA" id="ARBA00022691"/>
    </source>
</evidence>
<keyword evidence="4 5" id="KW-0694">RNA-binding</keyword>
<feature type="domain" description="SAM-dependent MTase RsmB/NOP-type" evidence="6">
    <location>
        <begin position="125"/>
        <end position="428"/>
    </location>
</feature>
<dbReference type="PRINTS" id="PR02008">
    <property type="entry name" value="RCMTFAMILY"/>
</dbReference>
<name>A0AAN9TSD0_9HEMI</name>
<accession>A0AAN9TSD0</accession>
<dbReference type="Proteomes" id="UP001367676">
    <property type="component" value="Unassembled WGS sequence"/>
</dbReference>
<keyword evidence="1 5" id="KW-0489">Methyltransferase</keyword>